<comment type="subcellular location">
    <subcellularLocation>
        <location evidence="1">Cell membrane</location>
        <topology evidence="1">Multi-pass membrane protein</topology>
    </subcellularLocation>
</comment>
<keyword evidence="3" id="KW-0328">Glycosyltransferase</keyword>
<feature type="transmembrane region" description="Helical" evidence="8">
    <location>
        <begin position="97"/>
        <end position="114"/>
    </location>
</feature>
<dbReference type="Proteomes" id="UP000561459">
    <property type="component" value="Unassembled WGS sequence"/>
</dbReference>
<name>A0A7W6BXP1_9SPHN</name>
<protein>
    <submittedName>
        <fullName evidence="11">Dolichyl-phosphate-mannose--protein O-mannosyl transferase</fullName>
    </submittedName>
</protein>
<evidence type="ECO:0000256" key="7">
    <source>
        <dbReference type="ARBA" id="ARBA00023136"/>
    </source>
</evidence>
<keyword evidence="7 8" id="KW-0472">Membrane</keyword>
<reference evidence="11 12" key="1">
    <citation type="submission" date="2020-08" db="EMBL/GenBank/DDBJ databases">
        <title>Genomic Encyclopedia of Type Strains, Phase IV (KMG-IV): sequencing the most valuable type-strain genomes for metagenomic binning, comparative biology and taxonomic classification.</title>
        <authorList>
            <person name="Goeker M."/>
        </authorList>
    </citation>
    <scope>NUCLEOTIDE SEQUENCE [LARGE SCALE GENOMIC DNA]</scope>
    <source>
        <strain evidence="11 12">DSM 27568</strain>
    </source>
</reference>
<evidence type="ECO:0000256" key="3">
    <source>
        <dbReference type="ARBA" id="ARBA00022676"/>
    </source>
</evidence>
<comment type="caution">
    <text evidence="11">The sequence shown here is derived from an EMBL/GenBank/DDBJ whole genome shotgun (WGS) entry which is preliminary data.</text>
</comment>
<feature type="transmembrane region" description="Helical" evidence="8">
    <location>
        <begin position="371"/>
        <end position="390"/>
    </location>
</feature>
<dbReference type="InterPro" id="IPR003342">
    <property type="entry name" value="ArnT-like_N"/>
</dbReference>
<dbReference type="EMBL" id="JACIDY010000003">
    <property type="protein sequence ID" value="MBB3939846.1"/>
    <property type="molecule type" value="Genomic_DNA"/>
</dbReference>
<dbReference type="GO" id="GO:0000030">
    <property type="term" value="F:mannosyltransferase activity"/>
    <property type="evidence" value="ECO:0007669"/>
    <property type="project" value="InterPro"/>
</dbReference>
<evidence type="ECO:0000256" key="4">
    <source>
        <dbReference type="ARBA" id="ARBA00022679"/>
    </source>
</evidence>
<evidence type="ECO:0000256" key="5">
    <source>
        <dbReference type="ARBA" id="ARBA00022692"/>
    </source>
</evidence>
<dbReference type="InterPro" id="IPR032421">
    <property type="entry name" value="PMT_4TMC"/>
</dbReference>
<gene>
    <name evidence="11" type="ORF">GGR39_001496</name>
</gene>
<dbReference type="Pfam" id="PF02366">
    <property type="entry name" value="PMT"/>
    <property type="match status" value="2"/>
</dbReference>
<dbReference type="GO" id="GO:0005886">
    <property type="term" value="C:plasma membrane"/>
    <property type="evidence" value="ECO:0007669"/>
    <property type="project" value="UniProtKB-SubCell"/>
</dbReference>
<feature type="domain" description="ArnT-like N-terminal" evidence="9">
    <location>
        <begin position="34"/>
        <end position="95"/>
    </location>
</feature>
<accession>A0A7W6BXP1</accession>
<dbReference type="GO" id="GO:0010041">
    <property type="term" value="P:response to iron(III) ion"/>
    <property type="evidence" value="ECO:0007669"/>
    <property type="project" value="TreeGrafter"/>
</dbReference>
<feature type="transmembrane region" description="Helical" evidence="8">
    <location>
        <begin position="126"/>
        <end position="144"/>
    </location>
</feature>
<evidence type="ECO:0000259" key="9">
    <source>
        <dbReference type="Pfam" id="PF02366"/>
    </source>
</evidence>
<dbReference type="UniPathway" id="UPA00378"/>
<dbReference type="RefSeq" id="WP_246388471.1">
    <property type="nucleotide sequence ID" value="NZ_JACIDY010000003.1"/>
</dbReference>
<sequence length="444" mass="49968">MREALAAAPAGPYAAAAMLTSLPRTRDPLTWCMAIAVVFLIVCLHRLGIPNKIYFDEVHYVKAARKMLLGLPANREHPMLGKEAIAAAMALLGDRPWSWRIPSVLFGALGLHAYGRFIWYLTGRRAVTIMAMVLMATNFVWLVLSRIAMLDMVQAGLGMVALWQVTAAFREPRRHARLRLIAGGLAMGLSLGAKWSIAPILVLPGLTFVALRVRESGWRIIGRKGAGPIPGISLVEAALWLGLVPLAVYWLTYFPGFFWAHKPIDPLGFIEQHRYMLKLQDSVTKLHPYRSVWYMWMVDWRPIWFLYQVTDGAQRGIILLGNPVSMIAGLPALAWCLWAGIKQARWEALALVALYVLTLGVWAINGKPIQFYYHYLLPAAFLAAALALALEALWQRRDRWRWLTPATLAASVGIFVYFYPIISAGALHHGKKSYAQWMWLDSWR</sequence>
<keyword evidence="4 11" id="KW-0808">Transferase</keyword>
<dbReference type="GO" id="GO:0009103">
    <property type="term" value="P:lipopolysaccharide biosynthetic process"/>
    <property type="evidence" value="ECO:0007669"/>
    <property type="project" value="UniProtKB-ARBA"/>
</dbReference>
<keyword evidence="12" id="KW-1185">Reference proteome</keyword>
<feature type="domain" description="ArnT-like N-terminal" evidence="9">
    <location>
        <begin position="97"/>
        <end position="257"/>
    </location>
</feature>
<evidence type="ECO:0000256" key="2">
    <source>
        <dbReference type="ARBA" id="ARBA00022475"/>
    </source>
</evidence>
<dbReference type="GO" id="GO:0016763">
    <property type="term" value="F:pentosyltransferase activity"/>
    <property type="evidence" value="ECO:0007669"/>
    <property type="project" value="TreeGrafter"/>
</dbReference>
<evidence type="ECO:0000256" key="6">
    <source>
        <dbReference type="ARBA" id="ARBA00022989"/>
    </source>
</evidence>
<dbReference type="AlphaFoldDB" id="A0A7W6BXP1"/>
<feature type="transmembrane region" description="Helical" evidence="8">
    <location>
        <begin position="234"/>
        <end position="253"/>
    </location>
</feature>
<keyword evidence="6 8" id="KW-1133">Transmembrane helix</keyword>
<feature type="domain" description="Protein O-mannosyl-transferase C-terminal four TM" evidence="10">
    <location>
        <begin position="269"/>
        <end position="443"/>
    </location>
</feature>
<evidence type="ECO:0000313" key="12">
    <source>
        <dbReference type="Proteomes" id="UP000561459"/>
    </source>
</evidence>
<feature type="transmembrane region" description="Helical" evidence="8">
    <location>
        <begin position="195"/>
        <end position="213"/>
    </location>
</feature>
<dbReference type="InterPro" id="IPR050297">
    <property type="entry name" value="LipidA_mod_glycosyltrf_83"/>
</dbReference>
<keyword evidence="5 8" id="KW-0812">Transmembrane</keyword>
<evidence type="ECO:0000256" key="8">
    <source>
        <dbReference type="SAM" id="Phobius"/>
    </source>
</evidence>
<dbReference type="PANTHER" id="PTHR33908:SF3">
    <property type="entry name" value="UNDECAPRENYL PHOSPHATE-ALPHA-4-AMINO-4-DEOXY-L-ARABINOSE ARABINOSYL TRANSFERASE"/>
    <property type="match status" value="1"/>
</dbReference>
<dbReference type="GO" id="GO:0006493">
    <property type="term" value="P:protein O-linked glycosylation"/>
    <property type="evidence" value="ECO:0007669"/>
    <property type="project" value="InterPro"/>
</dbReference>
<feature type="transmembrane region" description="Helical" evidence="8">
    <location>
        <begin position="402"/>
        <end position="422"/>
    </location>
</feature>
<keyword evidence="2" id="KW-1003">Cell membrane</keyword>
<evidence type="ECO:0000259" key="10">
    <source>
        <dbReference type="Pfam" id="PF16192"/>
    </source>
</evidence>
<dbReference type="Pfam" id="PF16192">
    <property type="entry name" value="PMT_4TMC"/>
    <property type="match status" value="1"/>
</dbReference>
<evidence type="ECO:0000313" key="11">
    <source>
        <dbReference type="EMBL" id="MBB3939846.1"/>
    </source>
</evidence>
<feature type="transmembrane region" description="Helical" evidence="8">
    <location>
        <begin position="317"/>
        <end position="341"/>
    </location>
</feature>
<proteinExistence type="predicted"/>
<organism evidence="11 12">
    <name type="scientific">Novosphingobium fluoreni</name>
    <dbReference type="NCBI Taxonomy" id="1391222"/>
    <lineage>
        <taxon>Bacteria</taxon>
        <taxon>Pseudomonadati</taxon>
        <taxon>Pseudomonadota</taxon>
        <taxon>Alphaproteobacteria</taxon>
        <taxon>Sphingomonadales</taxon>
        <taxon>Sphingomonadaceae</taxon>
        <taxon>Novosphingobium</taxon>
    </lineage>
</organism>
<feature type="transmembrane region" description="Helical" evidence="8">
    <location>
        <begin position="28"/>
        <end position="49"/>
    </location>
</feature>
<feature type="transmembrane region" description="Helical" evidence="8">
    <location>
        <begin position="348"/>
        <end position="365"/>
    </location>
</feature>
<evidence type="ECO:0000256" key="1">
    <source>
        <dbReference type="ARBA" id="ARBA00004651"/>
    </source>
</evidence>
<dbReference type="PANTHER" id="PTHR33908">
    <property type="entry name" value="MANNOSYLTRANSFERASE YKCB-RELATED"/>
    <property type="match status" value="1"/>
</dbReference>